<dbReference type="EMBL" id="MU006777">
    <property type="protein sequence ID" value="KAF2645317.1"/>
    <property type="molecule type" value="Genomic_DNA"/>
</dbReference>
<dbReference type="InterPro" id="IPR013087">
    <property type="entry name" value="Znf_C2H2_type"/>
</dbReference>
<feature type="region of interest" description="Disordered" evidence="6">
    <location>
        <begin position="1"/>
        <end position="67"/>
    </location>
</feature>
<dbReference type="AlphaFoldDB" id="A0A6A6SDV4"/>
<dbReference type="Pfam" id="PF00096">
    <property type="entry name" value="zf-C2H2"/>
    <property type="match status" value="1"/>
</dbReference>
<evidence type="ECO:0000256" key="2">
    <source>
        <dbReference type="ARBA" id="ARBA00022737"/>
    </source>
</evidence>
<reference evidence="8" key="1">
    <citation type="journal article" date="2020" name="Stud. Mycol.">
        <title>101 Dothideomycetes genomes: a test case for predicting lifestyles and emergence of pathogens.</title>
        <authorList>
            <person name="Haridas S."/>
            <person name="Albert R."/>
            <person name="Binder M."/>
            <person name="Bloem J."/>
            <person name="Labutti K."/>
            <person name="Salamov A."/>
            <person name="Andreopoulos B."/>
            <person name="Baker S."/>
            <person name="Barry K."/>
            <person name="Bills G."/>
            <person name="Bluhm B."/>
            <person name="Cannon C."/>
            <person name="Castanera R."/>
            <person name="Culley D."/>
            <person name="Daum C."/>
            <person name="Ezra D."/>
            <person name="Gonzalez J."/>
            <person name="Henrissat B."/>
            <person name="Kuo A."/>
            <person name="Liang C."/>
            <person name="Lipzen A."/>
            <person name="Lutzoni F."/>
            <person name="Magnuson J."/>
            <person name="Mondo S."/>
            <person name="Nolan M."/>
            <person name="Ohm R."/>
            <person name="Pangilinan J."/>
            <person name="Park H.-J."/>
            <person name="Ramirez L."/>
            <person name="Alfaro M."/>
            <person name="Sun H."/>
            <person name="Tritt A."/>
            <person name="Yoshinaga Y."/>
            <person name="Zwiers L.-H."/>
            <person name="Turgeon B."/>
            <person name="Goodwin S."/>
            <person name="Spatafora J."/>
            <person name="Crous P."/>
            <person name="Grigoriev I."/>
        </authorList>
    </citation>
    <scope>NUCLEOTIDE SEQUENCE</scope>
    <source>
        <strain evidence="8">CBS 473.64</strain>
    </source>
</reference>
<dbReference type="PROSITE" id="PS50157">
    <property type="entry name" value="ZINC_FINGER_C2H2_2"/>
    <property type="match status" value="1"/>
</dbReference>
<protein>
    <recommendedName>
        <fullName evidence="7">C2H2-type domain-containing protein</fullName>
    </recommendedName>
</protein>
<dbReference type="SMART" id="SM00355">
    <property type="entry name" value="ZnF_C2H2"/>
    <property type="match status" value="10"/>
</dbReference>
<dbReference type="Proteomes" id="UP000799753">
    <property type="component" value="Unassembled WGS sequence"/>
</dbReference>
<feature type="compositionally biased region" description="Polar residues" evidence="6">
    <location>
        <begin position="20"/>
        <end position="29"/>
    </location>
</feature>
<keyword evidence="1" id="KW-0479">Metal-binding</keyword>
<gene>
    <name evidence="8" type="ORF">P280DRAFT_441671</name>
</gene>
<evidence type="ECO:0000313" key="9">
    <source>
        <dbReference type="Proteomes" id="UP000799753"/>
    </source>
</evidence>
<name>A0A6A6SDV4_9PLEO</name>
<evidence type="ECO:0000256" key="1">
    <source>
        <dbReference type="ARBA" id="ARBA00022723"/>
    </source>
</evidence>
<evidence type="ECO:0000256" key="5">
    <source>
        <dbReference type="PROSITE-ProRule" id="PRU00042"/>
    </source>
</evidence>
<keyword evidence="9" id="KW-1185">Reference proteome</keyword>
<evidence type="ECO:0000256" key="3">
    <source>
        <dbReference type="ARBA" id="ARBA00022771"/>
    </source>
</evidence>
<evidence type="ECO:0000313" key="8">
    <source>
        <dbReference type="EMBL" id="KAF2645317.1"/>
    </source>
</evidence>
<organism evidence="8 9">
    <name type="scientific">Massarina eburnea CBS 473.64</name>
    <dbReference type="NCBI Taxonomy" id="1395130"/>
    <lineage>
        <taxon>Eukaryota</taxon>
        <taxon>Fungi</taxon>
        <taxon>Dikarya</taxon>
        <taxon>Ascomycota</taxon>
        <taxon>Pezizomycotina</taxon>
        <taxon>Dothideomycetes</taxon>
        <taxon>Pleosporomycetidae</taxon>
        <taxon>Pleosporales</taxon>
        <taxon>Massarineae</taxon>
        <taxon>Massarinaceae</taxon>
        <taxon>Massarina</taxon>
    </lineage>
</organism>
<accession>A0A6A6SDV4</accession>
<dbReference type="PANTHER" id="PTHR24379">
    <property type="entry name" value="KRAB AND ZINC FINGER DOMAIN-CONTAINING"/>
    <property type="match status" value="1"/>
</dbReference>
<dbReference type="PANTHER" id="PTHR24379:SF121">
    <property type="entry name" value="C2H2-TYPE DOMAIN-CONTAINING PROTEIN"/>
    <property type="match status" value="1"/>
</dbReference>
<dbReference type="InterPro" id="IPR036236">
    <property type="entry name" value="Znf_C2H2_sf"/>
</dbReference>
<proteinExistence type="predicted"/>
<evidence type="ECO:0000256" key="6">
    <source>
        <dbReference type="SAM" id="MobiDB-lite"/>
    </source>
</evidence>
<dbReference type="PROSITE" id="PS00028">
    <property type="entry name" value="ZINC_FINGER_C2H2_1"/>
    <property type="match status" value="1"/>
</dbReference>
<keyword evidence="2" id="KW-0677">Repeat</keyword>
<dbReference type="Gene3D" id="3.30.160.60">
    <property type="entry name" value="Classic Zinc Finger"/>
    <property type="match status" value="3"/>
</dbReference>
<dbReference type="SUPFAM" id="SSF57667">
    <property type="entry name" value="beta-beta-alpha zinc fingers"/>
    <property type="match status" value="2"/>
</dbReference>
<evidence type="ECO:0000256" key="4">
    <source>
        <dbReference type="ARBA" id="ARBA00022833"/>
    </source>
</evidence>
<dbReference type="GO" id="GO:0008270">
    <property type="term" value="F:zinc ion binding"/>
    <property type="evidence" value="ECO:0007669"/>
    <property type="project" value="UniProtKB-KW"/>
</dbReference>
<feature type="domain" description="C2H2-type" evidence="7">
    <location>
        <begin position="260"/>
        <end position="291"/>
    </location>
</feature>
<sequence>MSNRFAIFDEDGASEPVPPQHTSLLNQSTVDKDDGESWEEVGRGGAKKTKQLKTPAIRNDHPKPLPAIVSWQNKNRELSGSSQGTSPSAPLPTNQYGNYCGVCHYQFRSKASLLAHIKQHAKTHANFCNLCRRVFVDRNGLKNHLDNSQDHEIFCNLCLSAFKNEWALKDHFMNNYAVGHGYVCLTCLLGFKTQYELRCHLQLSWNHVKCDTCDRVFRNQDERDDHWVTTTRHKHCLQPGCDFDAPTQTELETHLENDHFQCEGCRRIFPSQTKLALHLQACTRKHDVPCPDCGKLYGGQVKLAEHMEKCFGCTECTFRTDTEEKLKEHIIIHTPDGTLHPCWACNKKLRNPVRLVAHLENCSSIPPTFLLTVLGKWYYSVLYMDTDLHAQIRRNEVNFDIGLVATWAAKGIISPFICRAKSCKDKENLFSRFSGLARHVESEECEWNLEEHLKLKQLKEQFDVARSRADSVAGSVG</sequence>
<keyword evidence="3 5" id="KW-0863">Zinc-finger</keyword>
<keyword evidence="4" id="KW-0862">Zinc</keyword>
<evidence type="ECO:0000259" key="7">
    <source>
        <dbReference type="PROSITE" id="PS50157"/>
    </source>
</evidence>
<dbReference type="OrthoDB" id="6105938at2759"/>